<comment type="caution">
    <text evidence="12">The sequence shown here is derived from an EMBL/GenBank/DDBJ whole genome shotgun (WGS) entry which is preliminary data.</text>
</comment>
<dbReference type="GO" id="GO:0000027">
    <property type="term" value="P:ribosomal large subunit assembly"/>
    <property type="evidence" value="ECO:0007669"/>
    <property type="project" value="TreeGrafter"/>
</dbReference>
<evidence type="ECO:0000259" key="11">
    <source>
        <dbReference type="SMART" id="SM00479"/>
    </source>
</evidence>
<protein>
    <recommendedName>
        <fullName evidence="3">RNA exonuclease 4</fullName>
    </recommendedName>
</protein>
<dbReference type="InterPro" id="IPR037431">
    <property type="entry name" value="REX4_DEDDh_dom"/>
</dbReference>
<dbReference type="InterPro" id="IPR012337">
    <property type="entry name" value="RNaseH-like_sf"/>
</dbReference>
<comment type="similarity">
    <text evidence="2">Belongs to the REXO4 family.</text>
</comment>
<feature type="domain" description="Exonuclease" evidence="11">
    <location>
        <begin position="96"/>
        <end position="264"/>
    </location>
</feature>
<feature type="region of interest" description="Disordered" evidence="10">
    <location>
        <begin position="20"/>
        <end position="69"/>
    </location>
</feature>
<keyword evidence="7" id="KW-0269">Exonuclease</keyword>
<dbReference type="FunFam" id="3.30.420.10:FF:000007">
    <property type="entry name" value="Interferon-stimulated exonuclease gene 20"/>
    <property type="match status" value="1"/>
</dbReference>
<dbReference type="GO" id="GO:0008408">
    <property type="term" value="F:3'-5' exonuclease activity"/>
    <property type="evidence" value="ECO:0007669"/>
    <property type="project" value="InterPro"/>
</dbReference>
<reference evidence="12" key="2">
    <citation type="journal article" date="2023" name="Proc. Natl. Acad. Sci. U.S.A.">
        <title>A global phylogenomic analysis of the shiitake genus Lentinula.</title>
        <authorList>
            <person name="Sierra-Patev S."/>
            <person name="Min B."/>
            <person name="Naranjo-Ortiz M."/>
            <person name="Looney B."/>
            <person name="Konkel Z."/>
            <person name="Slot J.C."/>
            <person name="Sakamoto Y."/>
            <person name="Steenwyk J.L."/>
            <person name="Rokas A."/>
            <person name="Carro J."/>
            <person name="Camarero S."/>
            <person name="Ferreira P."/>
            <person name="Molpeceres G."/>
            <person name="Ruiz-Duenas F.J."/>
            <person name="Serrano A."/>
            <person name="Henrissat B."/>
            <person name="Drula E."/>
            <person name="Hughes K.W."/>
            <person name="Mata J.L."/>
            <person name="Ishikawa N.K."/>
            <person name="Vargas-Isla R."/>
            <person name="Ushijima S."/>
            <person name="Smith C.A."/>
            <person name="Donoghue J."/>
            <person name="Ahrendt S."/>
            <person name="Andreopoulos W."/>
            <person name="He G."/>
            <person name="LaButti K."/>
            <person name="Lipzen A."/>
            <person name="Ng V."/>
            <person name="Riley R."/>
            <person name="Sandor L."/>
            <person name="Barry K."/>
            <person name="Martinez A.T."/>
            <person name="Xiao Y."/>
            <person name="Gibbons J.G."/>
            <person name="Terashima K."/>
            <person name="Grigoriev I.V."/>
            <person name="Hibbett D."/>
        </authorList>
    </citation>
    <scope>NUCLEOTIDE SEQUENCE</scope>
    <source>
        <strain evidence="12">ET3784</strain>
    </source>
</reference>
<sequence>MSNSVFKSNTASSNWLALQKNLNRQSTRKNESIHKRRKINHYAEKSSPSSSSPSITAKALGDDSNDHKKNGESLLSLKRIVFGETEYSTEQKQPGKFIAIDCEMVGVGIDGSESSLARVTLVNYHGAVQMDEFVRQRERVVDYRTQYSGIRESDMQKAKPFDQIQKRVADLIQDRILVGHAVHNDLKACRNPIPTHSRRRSSVLARDTQYLAGKSKVVRSKYVALRKLVEQELGIVIQAGEHSSLVDARATMAVYRLHRKEWDHGLNILKTSTSAKMSEAHDGDSNTVETQENEEFQNVKRKGKRKRTVDEEGVDVLNAEETQSPLRSHPKSEPLSGKQRGQPGVYPGGGRKGVSSGLSTIVRRGGSERGGQKTQWWKELGSSGSSGSKGSLRL</sequence>
<evidence type="ECO:0000256" key="7">
    <source>
        <dbReference type="ARBA" id="ARBA00022839"/>
    </source>
</evidence>
<reference evidence="12" key="1">
    <citation type="submission" date="2022-08" db="EMBL/GenBank/DDBJ databases">
        <authorList>
            <consortium name="DOE Joint Genome Institute"/>
            <person name="Min B."/>
            <person name="Sierra-Patev S."/>
            <person name="Naranjo-Ortiz M."/>
            <person name="Looney B."/>
            <person name="Konkel Z."/>
            <person name="Slot J.C."/>
            <person name="Sakamoto Y."/>
            <person name="Steenwyk J.L."/>
            <person name="Rokas A."/>
            <person name="Carro J."/>
            <person name="Camarero S."/>
            <person name="Ferreira P."/>
            <person name="Molpeceres G."/>
            <person name="Ruiz-duenas F.J."/>
            <person name="Serrano A."/>
            <person name="Henrissat B."/>
            <person name="Drula E."/>
            <person name="Hughes K.W."/>
            <person name="Mata J.L."/>
            <person name="Ishikawa N.K."/>
            <person name="Vargas-Isla R."/>
            <person name="Ushijima S."/>
            <person name="Smith C.A."/>
            <person name="Ahrendt S."/>
            <person name="Andreopoulos W."/>
            <person name="He G."/>
            <person name="LaButti K."/>
            <person name="Lipzen A."/>
            <person name="Ng V."/>
            <person name="Riley R."/>
            <person name="Sandor L."/>
            <person name="Barry K."/>
            <person name="Martinez A.T."/>
            <person name="Xiao Y."/>
            <person name="Gibbons J.G."/>
            <person name="Terashima K."/>
            <person name="Hibbett D.S."/>
            <person name="Grigoriev I.V."/>
        </authorList>
    </citation>
    <scope>NUCLEOTIDE SEQUENCE</scope>
    <source>
        <strain evidence="12">ET3784</strain>
    </source>
</reference>
<feature type="region of interest" description="Disordered" evidence="10">
    <location>
        <begin position="274"/>
        <end position="394"/>
    </location>
</feature>
<dbReference type="GO" id="GO:0003676">
    <property type="term" value="F:nucleic acid binding"/>
    <property type="evidence" value="ECO:0007669"/>
    <property type="project" value="InterPro"/>
</dbReference>
<accession>A0AA38J679</accession>
<evidence type="ECO:0000313" key="12">
    <source>
        <dbReference type="EMBL" id="KAJ3722163.1"/>
    </source>
</evidence>
<organism evidence="12 13">
    <name type="scientific">Lentinula guzmanii</name>
    <dbReference type="NCBI Taxonomy" id="2804957"/>
    <lineage>
        <taxon>Eukaryota</taxon>
        <taxon>Fungi</taxon>
        <taxon>Dikarya</taxon>
        <taxon>Basidiomycota</taxon>
        <taxon>Agaricomycotina</taxon>
        <taxon>Agaricomycetes</taxon>
        <taxon>Agaricomycetidae</taxon>
        <taxon>Agaricales</taxon>
        <taxon>Marasmiineae</taxon>
        <taxon>Omphalotaceae</taxon>
        <taxon>Lentinula</taxon>
    </lineage>
</organism>
<comment type="subcellular location">
    <subcellularLocation>
        <location evidence="1">Nucleus</location>
    </subcellularLocation>
</comment>
<evidence type="ECO:0000256" key="3">
    <source>
        <dbReference type="ARBA" id="ARBA00016937"/>
    </source>
</evidence>
<dbReference type="SMART" id="SM00479">
    <property type="entry name" value="EXOIII"/>
    <property type="match status" value="1"/>
</dbReference>
<keyword evidence="6" id="KW-0378">Hydrolase</keyword>
<evidence type="ECO:0000256" key="2">
    <source>
        <dbReference type="ARBA" id="ARBA00010489"/>
    </source>
</evidence>
<dbReference type="Proteomes" id="UP001176059">
    <property type="component" value="Unassembled WGS sequence"/>
</dbReference>
<keyword evidence="4" id="KW-0698">rRNA processing</keyword>
<evidence type="ECO:0000256" key="6">
    <source>
        <dbReference type="ARBA" id="ARBA00022801"/>
    </source>
</evidence>
<name>A0AA38J679_9AGAR</name>
<evidence type="ECO:0000256" key="1">
    <source>
        <dbReference type="ARBA" id="ARBA00004123"/>
    </source>
</evidence>
<dbReference type="SUPFAM" id="SSF53098">
    <property type="entry name" value="Ribonuclease H-like"/>
    <property type="match status" value="1"/>
</dbReference>
<dbReference type="Gene3D" id="3.30.420.10">
    <property type="entry name" value="Ribonuclease H-like superfamily/Ribonuclease H"/>
    <property type="match status" value="1"/>
</dbReference>
<keyword evidence="5" id="KW-0540">Nuclease</keyword>
<evidence type="ECO:0000256" key="9">
    <source>
        <dbReference type="ARBA" id="ARBA00025599"/>
    </source>
</evidence>
<dbReference type="CDD" id="cd06144">
    <property type="entry name" value="REX4_like"/>
    <property type="match status" value="1"/>
</dbReference>
<dbReference type="EMBL" id="JANVFO010000056">
    <property type="protein sequence ID" value="KAJ3722163.1"/>
    <property type="molecule type" value="Genomic_DNA"/>
</dbReference>
<keyword evidence="8" id="KW-0539">Nucleus</keyword>
<proteinExistence type="inferred from homology"/>
<dbReference type="PANTHER" id="PTHR12801:SF45">
    <property type="entry name" value="RNA EXONUCLEASE 4"/>
    <property type="match status" value="1"/>
</dbReference>
<evidence type="ECO:0000256" key="10">
    <source>
        <dbReference type="SAM" id="MobiDB-lite"/>
    </source>
</evidence>
<gene>
    <name evidence="12" type="ORF">DFJ43DRAFT_1158435</name>
</gene>
<comment type="function">
    <text evidence="9">Exoribonuclease involved in ribosome biosynthesis. Involved in the processing of ITS1, the internal transcribed spacer localized between the 18S and 5.8S rRNAs.</text>
</comment>
<dbReference type="GO" id="GO:0005634">
    <property type="term" value="C:nucleus"/>
    <property type="evidence" value="ECO:0007669"/>
    <property type="project" value="UniProtKB-SubCell"/>
</dbReference>
<dbReference type="InterPro" id="IPR013520">
    <property type="entry name" value="Ribonucl_H"/>
</dbReference>
<feature type="compositionally biased region" description="Basic and acidic residues" evidence="10">
    <location>
        <begin position="60"/>
        <end position="69"/>
    </location>
</feature>
<dbReference type="InterPro" id="IPR036397">
    <property type="entry name" value="RNaseH_sf"/>
</dbReference>
<evidence type="ECO:0000256" key="4">
    <source>
        <dbReference type="ARBA" id="ARBA00022552"/>
    </source>
</evidence>
<feature type="compositionally biased region" description="Low complexity" evidence="10">
    <location>
        <begin position="381"/>
        <end position="394"/>
    </location>
</feature>
<keyword evidence="13" id="KW-1185">Reference proteome</keyword>
<dbReference type="AlphaFoldDB" id="A0AA38J679"/>
<dbReference type="GO" id="GO:0006364">
    <property type="term" value="P:rRNA processing"/>
    <property type="evidence" value="ECO:0007669"/>
    <property type="project" value="UniProtKB-KW"/>
</dbReference>
<evidence type="ECO:0000313" key="13">
    <source>
        <dbReference type="Proteomes" id="UP001176059"/>
    </source>
</evidence>
<evidence type="ECO:0000256" key="5">
    <source>
        <dbReference type="ARBA" id="ARBA00022722"/>
    </source>
</evidence>
<dbReference type="PANTHER" id="PTHR12801">
    <property type="entry name" value="RNA EXONUCLEASE REXO1 / RECO3 FAMILY MEMBER-RELATED"/>
    <property type="match status" value="1"/>
</dbReference>
<dbReference type="Pfam" id="PF00929">
    <property type="entry name" value="RNase_T"/>
    <property type="match status" value="1"/>
</dbReference>
<evidence type="ECO:0000256" key="8">
    <source>
        <dbReference type="ARBA" id="ARBA00023242"/>
    </source>
</evidence>
<dbReference type="InterPro" id="IPR047021">
    <property type="entry name" value="REXO1/3/4-like"/>
</dbReference>